<accession>A0AAD3T0X2</accession>
<dbReference type="Proteomes" id="UP001279734">
    <property type="component" value="Unassembled WGS sequence"/>
</dbReference>
<reference evidence="1" key="1">
    <citation type="submission" date="2023-05" db="EMBL/GenBank/DDBJ databases">
        <title>Nepenthes gracilis genome sequencing.</title>
        <authorList>
            <person name="Fukushima K."/>
        </authorList>
    </citation>
    <scope>NUCLEOTIDE SEQUENCE</scope>
    <source>
        <strain evidence="1">SING2019-196</strain>
    </source>
</reference>
<sequence length="101" mass="11620">MEKILDRFAPDSHNLRGLQVSVQQMKAKVEIFKRRKICKDVEYDKLRVQLQDVENSVMQLFGMNTELTENVEGHPLTSNVIVAARDIKDPICLAEIGHEEK</sequence>
<organism evidence="1 2">
    <name type="scientific">Nepenthes gracilis</name>
    <name type="common">Slender pitcher plant</name>
    <dbReference type="NCBI Taxonomy" id="150966"/>
    <lineage>
        <taxon>Eukaryota</taxon>
        <taxon>Viridiplantae</taxon>
        <taxon>Streptophyta</taxon>
        <taxon>Embryophyta</taxon>
        <taxon>Tracheophyta</taxon>
        <taxon>Spermatophyta</taxon>
        <taxon>Magnoliopsida</taxon>
        <taxon>eudicotyledons</taxon>
        <taxon>Gunneridae</taxon>
        <taxon>Pentapetalae</taxon>
        <taxon>Caryophyllales</taxon>
        <taxon>Nepenthaceae</taxon>
        <taxon>Nepenthes</taxon>
    </lineage>
</organism>
<dbReference type="GO" id="GO:0051015">
    <property type="term" value="F:actin filament binding"/>
    <property type="evidence" value="ECO:0007669"/>
    <property type="project" value="TreeGrafter"/>
</dbReference>
<evidence type="ECO:0000313" key="1">
    <source>
        <dbReference type="EMBL" id="GMH20679.1"/>
    </source>
</evidence>
<dbReference type="GO" id="GO:0005886">
    <property type="term" value="C:plasma membrane"/>
    <property type="evidence" value="ECO:0007669"/>
    <property type="project" value="TreeGrafter"/>
</dbReference>
<gene>
    <name evidence="1" type="ORF">Nepgr_022520</name>
</gene>
<protein>
    <submittedName>
        <fullName evidence="1">Uncharacterized protein</fullName>
    </submittedName>
</protein>
<dbReference type="PANTHER" id="PTHR32258:SF6">
    <property type="entry name" value="PROTEIN NETWORKED 1A"/>
    <property type="match status" value="1"/>
</dbReference>
<dbReference type="InterPro" id="IPR051861">
    <property type="entry name" value="NET_actin-binding_domain"/>
</dbReference>
<dbReference type="EMBL" id="BSYO01000022">
    <property type="protein sequence ID" value="GMH20679.1"/>
    <property type="molecule type" value="Genomic_DNA"/>
</dbReference>
<dbReference type="PANTHER" id="PTHR32258">
    <property type="entry name" value="PROTEIN NETWORKED 4A"/>
    <property type="match status" value="1"/>
</dbReference>
<name>A0AAD3T0X2_NEPGR</name>
<evidence type="ECO:0000313" key="2">
    <source>
        <dbReference type="Proteomes" id="UP001279734"/>
    </source>
</evidence>
<dbReference type="AlphaFoldDB" id="A0AAD3T0X2"/>
<comment type="caution">
    <text evidence="1">The sequence shown here is derived from an EMBL/GenBank/DDBJ whole genome shotgun (WGS) entry which is preliminary data.</text>
</comment>
<proteinExistence type="predicted"/>
<keyword evidence="2" id="KW-1185">Reference proteome</keyword>